<reference evidence="1" key="2">
    <citation type="journal article" date="2022" name="BMC Genomics">
        <title>Comparative genome analysis of mycobacteria focusing on tRNA and non-coding RNA.</title>
        <authorList>
            <person name="Behra P.R.K."/>
            <person name="Pettersson B.M.F."/>
            <person name="Ramesh M."/>
            <person name="Das S."/>
            <person name="Dasgupta S."/>
            <person name="Kirsebom L.A."/>
        </authorList>
    </citation>
    <scope>NUCLEOTIDE SEQUENCE</scope>
    <source>
        <strain evidence="1">CCUG 55640</strain>
    </source>
</reference>
<sequence>MSFVTAQPEVPTAAAAVHAEICQAISAQAEAAHDRSSARWVRVRRRMRPRRRPTLWRLSAS</sequence>
<organism evidence="1 2">
    <name type="scientific">Mycobacterium alsense</name>
    <dbReference type="NCBI Taxonomy" id="324058"/>
    <lineage>
        <taxon>Bacteria</taxon>
        <taxon>Bacillati</taxon>
        <taxon>Actinomycetota</taxon>
        <taxon>Actinomycetes</taxon>
        <taxon>Mycobacteriales</taxon>
        <taxon>Mycobacteriaceae</taxon>
        <taxon>Mycobacterium</taxon>
    </lineage>
</organism>
<reference evidence="1" key="1">
    <citation type="submission" date="2020-07" db="EMBL/GenBank/DDBJ databases">
        <authorList>
            <person name="Pettersson B.M.F."/>
            <person name="Behra P.R.K."/>
            <person name="Ramesh M."/>
            <person name="Das S."/>
            <person name="Dasgupta S."/>
            <person name="Kirsebom L.A."/>
        </authorList>
    </citation>
    <scope>NUCLEOTIDE SEQUENCE</scope>
    <source>
        <strain evidence="1">CCUG 55640</strain>
    </source>
</reference>
<dbReference type="EMBL" id="JACKVH010000005">
    <property type="protein sequence ID" value="MCV7377412.1"/>
    <property type="molecule type" value="Genomic_DNA"/>
</dbReference>
<name>A0AA42BXE1_9MYCO</name>
<gene>
    <name evidence="1" type="ORF">H7K38_01915</name>
</gene>
<dbReference type="AlphaFoldDB" id="A0AA42BXE1"/>
<evidence type="ECO:0000313" key="2">
    <source>
        <dbReference type="Proteomes" id="UP001141650"/>
    </source>
</evidence>
<comment type="caution">
    <text evidence="1">The sequence shown here is derived from an EMBL/GenBank/DDBJ whole genome shotgun (WGS) entry which is preliminary data.</text>
</comment>
<accession>A0AA42BXE1</accession>
<evidence type="ECO:0000313" key="1">
    <source>
        <dbReference type="EMBL" id="MCV7377412.1"/>
    </source>
</evidence>
<proteinExistence type="predicted"/>
<protein>
    <submittedName>
        <fullName evidence="1">PE domain-containing protein</fullName>
    </submittedName>
</protein>
<dbReference type="Proteomes" id="UP001141650">
    <property type="component" value="Unassembled WGS sequence"/>
</dbReference>